<name>A0AAD3QW83_LATJO</name>
<sequence>MDEDDRDSPCDVASYSCGLVGVHLSTDKVPEDGGSDQEPALPPDLEWLDELSEEDDGDGDLAVVADYGKKRSYAETARMFKLRRNLDQLDCFHRQKEHDVLKAREELNLCHQNIESLVEQRDNLEKEIERQKTEDNSVAVFRLRAQHKLLCQKLQSEEELEGHISTELKQL</sequence>
<keyword evidence="1" id="KW-0175">Coiled coil</keyword>
<dbReference type="PANTHER" id="PTHR22538">
    <property type="entry name" value="CILIA- AND FLAGELLA-ASSOCIATED PROTEIN 74"/>
    <property type="match status" value="1"/>
</dbReference>
<protein>
    <submittedName>
        <fullName evidence="2">Cilia- and flagella-associated protein 74 isoform X1</fullName>
    </submittedName>
</protein>
<proteinExistence type="predicted"/>
<reference evidence="2" key="1">
    <citation type="submission" date="2022-08" db="EMBL/GenBank/DDBJ databases">
        <title>Genome sequencing of akame (Lates japonicus).</title>
        <authorList>
            <person name="Hashiguchi Y."/>
            <person name="Takahashi H."/>
        </authorList>
    </citation>
    <scope>NUCLEOTIDE SEQUENCE</scope>
    <source>
        <strain evidence="2">Kochi</strain>
    </source>
</reference>
<organism evidence="2 3">
    <name type="scientific">Lates japonicus</name>
    <name type="common">Japanese lates</name>
    <dbReference type="NCBI Taxonomy" id="270547"/>
    <lineage>
        <taxon>Eukaryota</taxon>
        <taxon>Metazoa</taxon>
        <taxon>Chordata</taxon>
        <taxon>Craniata</taxon>
        <taxon>Vertebrata</taxon>
        <taxon>Euteleostomi</taxon>
        <taxon>Actinopterygii</taxon>
        <taxon>Neopterygii</taxon>
        <taxon>Teleostei</taxon>
        <taxon>Neoteleostei</taxon>
        <taxon>Acanthomorphata</taxon>
        <taxon>Carangaria</taxon>
        <taxon>Carangaria incertae sedis</taxon>
        <taxon>Centropomidae</taxon>
        <taxon>Lates</taxon>
    </lineage>
</organism>
<keyword evidence="2" id="KW-0969">Cilium</keyword>
<feature type="coiled-coil region" evidence="1">
    <location>
        <begin position="107"/>
        <end position="134"/>
    </location>
</feature>
<evidence type="ECO:0000313" key="3">
    <source>
        <dbReference type="Proteomes" id="UP001279410"/>
    </source>
</evidence>
<accession>A0AAD3QW83</accession>
<comment type="caution">
    <text evidence="2">The sequence shown here is derived from an EMBL/GenBank/DDBJ whole genome shotgun (WGS) entry which is preliminary data.</text>
</comment>
<gene>
    <name evidence="2" type="ORF">AKAME5_000023100</name>
</gene>
<feature type="non-terminal residue" evidence="2">
    <location>
        <position position="1"/>
    </location>
</feature>
<keyword evidence="3" id="KW-1185">Reference proteome</keyword>
<dbReference type="PANTHER" id="PTHR22538:SF0">
    <property type="entry name" value="CILIA- AND FLAGELLA-ASSOCIATED PROTEIN 74"/>
    <property type="match status" value="1"/>
</dbReference>
<dbReference type="EMBL" id="BRZM01000001">
    <property type="protein sequence ID" value="GLD45766.1"/>
    <property type="molecule type" value="Genomic_DNA"/>
</dbReference>
<dbReference type="Proteomes" id="UP001279410">
    <property type="component" value="Unassembled WGS sequence"/>
</dbReference>
<evidence type="ECO:0000256" key="1">
    <source>
        <dbReference type="SAM" id="Coils"/>
    </source>
</evidence>
<keyword evidence="2" id="KW-0282">Flagellum</keyword>
<evidence type="ECO:0000313" key="2">
    <source>
        <dbReference type="EMBL" id="GLD45766.1"/>
    </source>
</evidence>
<dbReference type="AlphaFoldDB" id="A0AAD3QW83"/>
<keyword evidence="2" id="KW-0966">Cell projection</keyword>